<dbReference type="PANTHER" id="PTHR43212">
    <property type="entry name" value="QUERCETIN 2,3-DIOXYGENASE"/>
    <property type="match status" value="1"/>
</dbReference>
<dbReference type="RefSeq" id="WP_114814189.1">
    <property type="nucleotide sequence ID" value="NZ_CP139965.1"/>
</dbReference>
<name>A0ABZ0WG41_9BURK</name>
<dbReference type="PIRSF" id="PIRSF006232">
    <property type="entry name" value="Pirin"/>
    <property type="match status" value="1"/>
</dbReference>
<dbReference type="PANTHER" id="PTHR43212:SF3">
    <property type="entry name" value="QUERCETIN 2,3-DIOXYGENASE"/>
    <property type="match status" value="1"/>
</dbReference>
<evidence type="ECO:0000256" key="2">
    <source>
        <dbReference type="RuleBase" id="RU003457"/>
    </source>
</evidence>
<comment type="similarity">
    <text evidence="1 2">Belongs to the pirin family.</text>
</comment>
<evidence type="ECO:0000259" key="4">
    <source>
        <dbReference type="Pfam" id="PF17954"/>
    </source>
</evidence>
<organism evidence="5 6">
    <name type="scientific">Paraburkholderia kururiensis</name>
    <dbReference type="NCBI Taxonomy" id="984307"/>
    <lineage>
        <taxon>Bacteria</taxon>
        <taxon>Pseudomonadati</taxon>
        <taxon>Pseudomonadota</taxon>
        <taxon>Betaproteobacteria</taxon>
        <taxon>Burkholderiales</taxon>
        <taxon>Burkholderiaceae</taxon>
        <taxon>Paraburkholderia</taxon>
    </lineage>
</organism>
<dbReference type="InterPro" id="IPR012093">
    <property type="entry name" value="Pirin"/>
</dbReference>
<feature type="domain" description="Pirin N-terminal" evidence="3">
    <location>
        <begin position="9"/>
        <end position="119"/>
    </location>
</feature>
<dbReference type="CDD" id="cd02910">
    <property type="entry name" value="cupin_Yhhw_N"/>
    <property type="match status" value="1"/>
</dbReference>
<gene>
    <name evidence="5" type="ORF">U0042_19715</name>
</gene>
<reference evidence="5 6" key="1">
    <citation type="submission" date="2023-12" db="EMBL/GenBank/DDBJ databases">
        <title>Genome sequencing and assembly of bacterial species from a model synthetic community.</title>
        <authorList>
            <person name="Hogle S.L."/>
        </authorList>
    </citation>
    <scope>NUCLEOTIDE SEQUENCE [LARGE SCALE GENOMIC DNA]</scope>
    <source>
        <strain evidence="5 6">HAMBI 2494</strain>
    </source>
</reference>
<dbReference type="InterPro" id="IPR003829">
    <property type="entry name" value="Pirin_N_dom"/>
</dbReference>
<dbReference type="InterPro" id="IPR041602">
    <property type="entry name" value="Quercetinase_C"/>
</dbReference>
<protein>
    <submittedName>
        <fullName evidence="5">Pirin family protein</fullName>
    </submittedName>
</protein>
<feature type="domain" description="Quercetin 2,3-dioxygenase C-terminal cupin" evidence="4">
    <location>
        <begin position="146"/>
        <end position="231"/>
    </location>
</feature>
<dbReference type="Pfam" id="PF17954">
    <property type="entry name" value="Pirin_C_2"/>
    <property type="match status" value="1"/>
</dbReference>
<dbReference type="Pfam" id="PF02678">
    <property type="entry name" value="Pirin"/>
    <property type="match status" value="1"/>
</dbReference>
<proteinExistence type="inferred from homology"/>
<evidence type="ECO:0000313" key="6">
    <source>
        <dbReference type="Proteomes" id="UP001325479"/>
    </source>
</evidence>
<dbReference type="EMBL" id="CP139965">
    <property type="protein sequence ID" value="WQD76316.1"/>
    <property type="molecule type" value="Genomic_DNA"/>
</dbReference>
<evidence type="ECO:0000259" key="3">
    <source>
        <dbReference type="Pfam" id="PF02678"/>
    </source>
</evidence>
<dbReference type="InterPro" id="IPR011051">
    <property type="entry name" value="RmlC_Cupin_sf"/>
</dbReference>
<accession>A0ABZ0WG41</accession>
<sequence>MLEIRHASERGRAEHGWLSSRHTFSFANYYDPKQMGFSDLLVINDDRVMPGRGFGKHPHRDVEIFSYVLEGALEHKDTMGNGSVIVPGDIQLMSAGTGVAHSEYNPSATDRVHFLQIWIATQKNGETPRYQQRMFTPEEKRGTLRLVISPEENGESLQIRQDTRVYAGLFDGDERAELDLAADRYAYVHVARGSIEVNGVALGEGDGVRIRDERKLTFSGGKDAEILVFDLRNIEVSDFWG</sequence>
<dbReference type="Proteomes" id="UP001325479">
    <property type="component" value="Chromosome"/>
</dbReference>
<dbReference type="Gene3D" id="2.60.120.10">
    <property type="entry name" value="Jelly Rolls"/>
    <property type="match status" value="2"/>
</dbReference>
<dbReference type="SUPFAM" id="SSF51182">
    <property type="entry name" value="RmlC-like cupins"/>
    <property type="match status" value="1"/>
</dbReference>
<dbReference type="InterPro" id="IPR014710">
    <property type="entry name" value="RmlC-like_jellyroll"/>
</dbReference>
<evidence type="ECO:0000256" key="1">
    <source>
        <dbReference type="ARBA" id="ARBA00008416"/>
    </source>
</evidence>
<dbReference type="CDD" id="cd20311">
    <property type="entry name" value="cupin_Yhhw_C"/>
    <property type="match status" value="1"/>
</dbReference>
<keyword evidence="6" id="KW-1185">Reference proteome</keyword>
<evidence type="ECO:0000313" key="5">
    <source>
        <dbReference type="EMBL" id="WQD76316.1"/>
    </source>
</evidence>